<dbReference type="EMBL" id="JAVDUG010000007">
    <property type="protein sequence ID" value="MDR6780323.1"/>
    <property type="molecule type" value="Genomic_DNA"/>
</dbReference>
<evidence type="ECO:0000313" key="2">
    <source>
        <dbReference type="Proteomes" id="UP001266807"/>
    </source>
</evidence>
<evidence type="ECO:0000313" key="1">
    <source>
        <dbReference type="EMBL" id="MDR6780323.1"/>
    </source>
</evidence>
<accession>A0ABU1QL14</accession>
<reference evidence="1 2" key="1">
    <citation type="submission" date="2023-07" db="EMBL/GenBank/DDBJ databases">
        <title>Sorghum-associated microbial communities from plants grown in Nebraska, USA.</title>
        <authorList>
            <person name="Schachtman D."/>
        </authorList>
    </citation>
    <scope>NUCLEOTIDE SEQUENCE [LARGE SCALE GENOMIC DNA]</scope>
    <source>
        <strain evidence="1 2">BE143</strain>
    </source>
</reference>
<comment type="caution">
    <text evidence="1">The sequence shown here is derived from an EMBL/GenBank/DDBJ whole genome shotgun (WGS) entry which is preliminary data.</text>
</comment>
<keyword evidence="2" id="KW-1185">Reference proteome</keyword>
<dbReference type="Proteomes" id="UP001266807">
    <property type="component" value="Unassembled WGS sequence"/>
</dbReference>
<proteinExistence type="predicted"/>
<sequence length="39" mass="4742">MRQTKEVIEYEIPIDRDHRRADRCVAYEKTQISGDILHR</sequence>
<name>A0ABU1QL14_9BACL</name>
<gene>
    <name evidence="1" type="ORF">J2W98_004618</name>
</gene>
<organism evidence="1 2">
    <name type="scientific">Paenibacillus peoriae</name>
    <dbReference type="NCBI Taxonomy" id="59893"/>
    <lineage>
        <taxon>Bacteria</taxon>
        <taxon>Bacillati</taxon>
        <taxon>Bacillota</taxon>
        <taxon>Bacilli</taxon>
        <taxon>Bacillales</taxon>
        <taxon>Paenibacillaceae</taxon>
        <taxon>Paenibacillus</taxon>
    </lineage>
</organism>
<protein>
    <submittedName>
        <fullName evidence="1">Uncharacterized protein</fullName>
    </submittedName>
</protein>